<dbReference type="EMBL" id="MLBY01000003">
    <property type="protein sequence ID" value="MEE7456470.1"/>
    <property type="molecule type" value="Genomic_DNA"/>
</dbReference>
<gene>
    <name evidence="2" type="ORF">MRSR164_06620</name>
</gene>
<evidence type="ECO:0000313" key="2">
    <source>
        <dbReference type="EMBL" id="MEE7456470.1"/>
    </source>
</evidence>
<keyword evidence="3" id="KW-1185">Reference proteome</keyword>
<name>A0ABU7T7E6_9HYPH</name>
<protein>
    <recommendedName>
        <fullName evidence="1">DUF6894 domain-containing protein</fullName>
    </recommendedName>
</protein>
<accession>A0ABU7T7E6</accession>
<organism evidence="2 3">
    <name type="scientific">Methylobacterium radiotolerans</name>
    <dbReference type="NCBI Taxonomy" id="31998"/>
    <lineage>
        <taxon>Bacteria</taxon>
        <taxon>Pseudomonadati</taxon>
        <taxon>Pseudomonadota</taxon>
        <taxon>Alphaproteobacteria</taxon>
        <taxon>Hyphomicrobiales</taxon>
        <taxon>Methylobacteriaceae</taxon>
        <taxon>Methylobacterium</taxon>
    </lineage>
</organism>
<feature type="domain" description="DUF6894" evidence="1">
    <location>
        <begin position="3"/>
        <end position="71"/>
    </location>
</feature>
<evidence type="ECO:0000313" key="3">
    <source>
        <dbReference type="Proteomes" id="UP001349262"/>
    </source>
</evidence>
<comment type="caution">
    <text evidence="2">The sequence shown here is derived from an EMBL/GenBank/DDBJ whole genome shotgun (WGS) entry which is preliminary data.</text>
</comment>
<reference evidence="2 3" key="1">
    <citation type="journal article" date="2012" name="Genet. Mol. Biol.">
        <title>Analysis of 16S rRNA and mxaF genes revealing insights into Methylobacterium niche-specific plant association.</title>
        <authorList>
            <person name="Dourado M.N."/>
            <person name="Andreote F.D."/>
            <person name="Dini-Andreote F."/>
            <person name="Conti R."/>
            <person name="Araujo J.M."/>
            <person name="Araujo W.L."/>
        </authorList>
    </citation>
    <scope>NUCLEOTIDE SEQUENCE [LARGE SCALE GENOMIC DNA]</scope>
    <source>
        <strain evidence="2 3">SR1.6/4</strain>
    </source>
</reference>
<dbReference type="Proteomes" id="UP001349262">
    <property type="component" value="Unassembled WGS sequence"/>
</dbReference>
<dbReference type="Pfam" id="PF21834">
    <property type="entry name" value="DUF6894"/>
    <property type="match status" value="1"/>
</dbReference>
<proteinExistence type="predicted"/>
<dbReference type="InterPro" id="IPR054189">
    <property type="entry name" value="DUF6894"/>
</dbReference>
<sequence>MPRYFFDIDDGVRDLRDDEGVPLVDRESARKEAIATLTQLAQDMLPNGNDHVFRARVRDESGELIYEAALTLRSGWVP</sequence>
<evidence type="ECO:0000259" key="1">
    <source>
        <dbReference type="Pfam" id="PF21834"/>
    </source>
</evidence>